<evidence type="ECO:0000256" key="3">
    <source>
        <dbReference type="ARBA" id="ARBA00022695"/>
    </source>
</evidence>
<evidence type="ECO:0000256" key="4">
    <source>
        <dbReference type="ARBA" id="ARBA00022722"/>
    </source>
</evidence>
<dbReference type="SUPFAM" id="SSF53098">
    <property type="entry name" value="Ribonuclease H-like"/>
    <property type="match status" value="1"/>
</dbReference>
<proteinExistence type="predicted"/>
<evidence type="ECO:0000313" key="10">
    <source>
        <dbReference type="Proteomes" id="UP000007266"/>
    </source>
</evidence>
<dbReference type="InterPro" id="IPR043502">
    <property type="entry name" value="DNA/RNA_pol_sf"/>
</dbReference>
<dbReference type="EMBL" id="KQ971637">
    <property type="protein sequence ID" value="EFA13085.1"/>
    <property type="molecule type" value="Genomic_DNA"/>
</dbReference>
<dbReference type="Pfam" id="PF17921">
    <property type="entry name" value="Integrase_H2C2"/>
    <property type="match status" value="1"/>
</dbReference>
<name>D7EKC6_TRICA</name>
<dbReference type="GO" id="GO:0003676">
    <property type="term" value="F:nucleic acid binding"/>
    <property type="evidence" value="ECO:0007669"/>
    <property type="project" value="InterPro"/>
</dbReference>
<dbReference type="InParanoid" id="D7EKC6"/>
<evidence type="ECO:0000256" key="6">
    <source>
        <dbReference type="ARBA" id="ARBA00022801"/>
    </source>
</evidence>
<dbReference type="Proteomes" id="UP000007266">
    <property type="component" value="Unassembled WGS sequence"/>
</dbReference>
<gene>
    <name evidence="9" type="primary">GLEAN_11585</name>
    <name evidence="9" type="ORF">TcasGA2_TC011585</name>
</gene>
<dbReference type="SUPFAM" id="SSF56672">
    <property type="entry name" value="DNA/RNA polymerases"/>
    <property type="match status" value="1"/>
</dbReference>
<evidence type="ECO:0000313" key="9">
    <source>
        <dbReference type="EMBL" id="EFA13085.1"/>
    </source>
</evidence>
<dbReference type="InterPro" id="IPR012337">
    <property type="entry name" value="RNaseH-like_sf"/>
</dbReference>
<dbReference type="CDD" id="cd09274">
    <property type="entry name" value="RNase_HI_RT_Ty3"/>
    <property type="match status" value="1"/>
</dbReference>
<dbReference type="GO" id="GO:0004519">
    <property type="term" value="F:endonuclease activity"/>
    <property type="evidence" value="ECO:0007669"/>
    <property type="project" value="UniProtKB-KW"/>
</dbReference>
<evidence type="ECO:0000256" key="5">
    <source>
        <dbReference type="ARBA" id="ARBA00022759"/>
    </source>
</evidence>
<evidence type="ECO:0000256" key="7">
    <source>
        <dbReference type="ARBA" id="ARBA00022918"/>
    </source>
</evidence>
<keyword evidence="5" id="KW-0255">Endonuclease</keyword>
<dbReference type="Pfam" id="PF17917">
    <property type="entry name" value="RT_RNaseH"/>
    <property type="match status" value="1"/>
</dbReference>
<dbReference type="HOGENOM" id="CLU_442355_0_0_1"/>
<dbReference type="GO" id="GO:0042575">
    <property type="term" value="C:DNA polymerase complex"/>
    <property type="evidence" value="ECO:0007669"/>
    <property type="project" value="UniProtKB-ARBA"/>
</dbReference>
<dbReference type="InterPro" id="IPR050951">
    <property type="entry name" value="Retrovirus_Pol_polyprotein"/>
</dbReference>
<keyword evidence="7" id="KW-0695">RNA-directed DNA polymerase</keyword>
<keyword evidence="3" id="KW-0548">Nucleotidyltransferase</keyword>
<dbReference type="InterPro" id="IPR001584">
    <property type="entry name" value="Integrase_cat-core"/>
</dbReference>
<dbReference type="InterPro" id="IPR036397">
    <property type="entry name" value="RNaseH_sf"/>
</dbReference>
<dbReference type="PANTHER" id="PTHR37984:SF5">
    <property type="entry name" value="PROTEIN NYNRIN-LIKE"/>
    <property type="match status" value="1"/>
</dbReference>
<dbReference type="eggNOG" id="KOG0017">
    <property type="taxonomic scope" value="Eukaryota"/>
</dbReference>
<dbReference type="Gene3D" id="3.30.420.10">
    <property type="entry name" value="Ribonuclease H-like superfamily/Ribonuclease H"/>
    <property type="match status" value="1"/>
</dbReference>
<reference evidence="9 10" key="1">
    <citation type="journal article" date="2008" name="Nature">
        <title>The genome of the model beetle and pest Tribolium castaneum.</title>
        <authorList>
            <consortium name="Tribolium Genome Sequencing Consortium"/>
            <person name="Richards S."/>
            <person name="Gibbs R.A."/>
            <person name="Weinstock G.M."/>
            <person name="Brown S.J."/>
            <person name="Denell R."/>
            <person name="Beeman R.W."/>
            <person name="Gibbs R."/>
            <person name="Beeman R.W."/>
            <person name="Brown S.J."/>
            <person name="Bucher G."/>
            <person name="Friedrich M."/>
            <person name="Grimmelikhuijzen C.J."/>
            <person name="Klingler M."/>
            <person name="Lorenzen M."/>
            <person name="Richards S."/>
            <person name="Roth S."/>
            <person name="Schroder R."/>
            <person name="Tautz D."/>
            <person name="Zdobnov E.M."/>
            <person name="Muzny D."/>
            <person name="Gibbs R.A."/>
            <person name="Weinstock G.M."/>
            <person name="Attaway T."/>
            <person name="Bell S."/>
            <person name="Buhay C.J."/>
            <person name="Chandrabose M.N."/>
            <person name="Chavez D."/>
            <person name="Clerk-Blankenburg K.P."/>
            <person name="Cree A."/>
            <person name="Dao M."/>
            <person name="Davis C."/>
            <person name="Chacko J."/>
            <person name="Dinh H."/>
            <person name="Dugan-Rocha S."/>
            <person name="Fowler G."/>
            <person name="Garner T.T."/>
            <person name="Garnes J."/>
            <person name="Gnirke A."/>
            <person name="Hawes A."/>
            <person name="Hernandez J."/>
            <person name="Hines S."/>
            <person name="Holder M."/>
            <person name="Hume J."/>
            <person name="Jhangiani S.N."/>
            <person name="Joshi V."/>
            <person name="Khan Z.M."/>
            <person name="Jackson L."/>
            <person name="Kovar C."/>
            <person name="Kowis A."/>
            <person name="Lee S."/>
            <person name="Lewis L.R."/>
            <person name="Margolis J."/>
            <person name="Morgan M."/>
            <person name="Nazareth L.V."/>
            <person name="Nguyen N."/>
            <person name="Okwuonu G."/>
            <person name="Parker D."/>
            <person name="Richards S."/>
            <person name="Ruiz S.J."/>
            <person name="Santibanez J."/>
            <person name="Savard J."/>
            <person name="Scherer S.E."/>
            <person name="Schneider B."/>
            <person name="Sodergren E."/>
            <person name="Tautz D."/>
            <person name="Vattahil S."/>
            <person name="Villasana D."/>
            <person name="White C.S."/>
            <person name="Wright R."/>
            <person name="Park Y."/>
            <person name="Beeman R.W."/>
            <person name="Lord J."/>
            <person name="Oppert B."/>
            <person name="Lorenzen M."/>
            <person name="Brown S."/>
            <person name="Wang L."/>
            <person name="Savard J."/>
            <person name="Tautz D."/>
            <person name="Richards S."/>
            <person name="Weinstock G."/>
            <person name="Gibbs R.A."/>
            <person name="Liu Y."/>
            <person name="Worley K."/>
            <person name="Weinstock G."/>
            <person name="Elsik C.G."/>
            <person name="Reese J.T."/>
            <person name="Elhaik E."/>
            <person name="Landan G."/>
            <person name="Graur D."/>
            <person name="Arensburger P."/>
            <person name="Atkinson P."/>
            <person name="Beeman R.W."/>
            <person name="Beidler J."/>
            <person name="Brown S.J."/>
            <person name="Demuth J.P."/>
            <person name="Drury D.W."/>
            <person name="Du Y.Z."/>
            <person name="Fujiwara H."/>
            <person name="Lorenzen M."/>
            <person name="Maselli V."/>
            <person name="Osanai M."/>
            <person name="Park Y."/>
            <person name="Robertson H.M."/>
            <person name="Tu Z."/>
            <person name="Wang J.J."/>
            <person name="Wang S."/>
            <person name="Richards S."/>
            <person name="Song H."/>
            <person name="Zhang L."/>
            <person name="Sodergren E."/>
            <person name="Werner D."/>
            <person name="Stanke M."/>
            <person name="Morgenstern B."/>
            <person name="Solovyev V."/>
            <person name="Kosarev P."/>
            <person name="Brown G."/>
            <person name="Chen H.C."/>
            <person name="Ermolaeva O."/>
            <person name="Hlavina W."/>
            <person name="Kapustin Y."/>
            <person name="Kiryutin B."/>
            <person name="Kitts P."/>
            <person name="Maglott D."/>
            <person name="Pruitt K."/>
            <person name="Sapojnikov V."/>
            <person name="Souvorov A."/>
            <person name="Mackey A.J."/>
            <person name="Waterhouse R.M."/>
            <person name="Wyder S."/>
            <person name="Zdobnov E.M."/>
            <person name="Zdobnov E.M."/>
            <person name="Wyder S."/>
            <person name="Kriventseva E.V."/>
            <person name="Kadowaki T."/>
            <person name="Bork P."/>
            <person name="Aranda M."/>
            <person name="Bao R."/>
            <person name="Beermann A."/>
            <person name="Berns N."/>
            <person name="Bolognesi R."/>
            <person name="Bonneton F."/>
            <person name="Bopp D."/>
            <person name="Brown S.J."/>
            <person name="Bucher G."/>
            <person name="Butts T."/>
            <person name="Chaumot A."/>
            <person name="Denell R.E."/>
            <person name="Ferrier D.E."/>
            <person name="Friedrich M."/>
            <person name="Gordon C.M."/>
            <person name="Jindra M."/>
            <person name="Klingler M."/>
            <person name="Lan Q."/>
            <person name="Lattorff H.M."/>
            <person name="Laudet V."/>
            <person name="von Levetsow C."/>
            <person name="Liu Z."/>
            <person name="Lutz R."/>
            <person name="Lynch J.A."/>
            <person name="da Fonseca R.N."/>
            <person name="Posnien N."/>
            <person name="Reuter R."/>
            <person name="Roth S."/>
            <person name="Savard J."/>
            <person name="Schinko J.B."/>
            <person name="Schmitt C."/>
            <person name="Schoppmeier M."/>
            <person name="Schroder R."/>
            <person name="Shippy T.D."/>
            <person name="Simonnet F."/>
            <person name="Marques-Souza H."/>
            <person name="Tautz D."/>
            <person name="Tomoyasu Y."/>
            <person name="Trauner J."/>
            <person name="Van der Zee M."/>
            <person name="Vervoort M."/>
            <person name="Wittkopp N."/>
            <person name="Wimmer E.A."/>
            <person name="Yang X."/>
            <person name="Jones A.K."/>
            <person name="Sattelle D.B."/>
            <person name="Ebert P.R."/>
            <person name="Nelson D."/>
            <person name="Scott J.G."/>
            <person name="Beeman R.W."/>
            <person name="Muthukrishnan S."/>
            <person name="Kramer K.J."/>
            <person name="Arakane Y."/>
            <person name="Beeman R.W."/>
            <person name="Zhu Q."/>
            <person name="Hogenkamp D."/>
            <person name="Dixit R."/>
            <person name="Oppert B."/>
            <person name="Jiang H."/>
            <person name="Zou Z."/>
            <person name="Marshall J."/>
            <person name="Elpidina E."/>
            <person name="Vinokurov K."/>
            <person name="Oppert C."/>
            <person name="Zou Z."/>
            <person name="Evans J."/>
            <person name="Lu Z."/>
            <person name="Zhao P."/>
            <person name="Sumathipala N."/>
            <person name="Altincicek B."/>
            <person name="Vilcinskas A."/>
            <person name="Williams M."/>
            <person name="Hultmark D."/>
            <person name="Hetru C."/>
            <person name="Jiang H."/>
            <person name="Grimmelikhuijzen C.J."/>
            <person name="Hauser F."/>
            <person name="Cazzamali G."/>
            <person name="Williamson M."/>
            <person name="Park Y."/>
            <person name="Li B."/>
            <person name="Tanaka Y."/>
            <person name="Predel R."/>
            <person name="Neupert S."/>
            <person name="Schachtner J."/>
            <person name="Verleyen P."/>
            <person name="Raible F."/>
            <person name="Bork P."/>
            <person name="Friedrich M."/>
            <person name="Walden K.K."/>
            <person name="Robertson H.M."/>
            <person name="Angeli S."/>
            <person name="Foret S."/>
            <person name="Bucher G."/>
            <person name="Schuetz S."/>
            <person name="Maleszka R."/>
            <person name="Wimmer E.A."/>
            <person name="Beeman R.W."/>
            <person name="Lorenzen M."/>
            <person name="Tomoyasu Y."/>
            <person name="Miller S.C."/>
            <person name="Grossmann D."/>
            <person name="Bucher G."/>
        </authorList>
    </citation>
    <scope>NUCLEOTIDE SEQUENCE [LARGE SCALE GENOMIC DNA]</scope>
    <source>
        <strain evidence="9 10">Georgia GA2</strain>
    </source>
</reference>
<dbReference type="EC" id="2.7.7.49" evidence="1"/>
<keyword evidence="2" id="KW-0808">Transferase</keyword>
<dbReference type="STRING" id="7070.D7EKC6"/>
<dbReference type="GO" id="GO:0015074">
    <property type="term" value="P:DNA integration"/>
    <property type="evidence" value="ECO:0007669"/>
    <property type="project" value="InterPro"/>
</dbReference>
<evidence type="ECO:0000256" key="1">
    <source>
        <dbReference type="ARBA" id="ARBA00012493"/>
    </source>
</evidence>
<dbReference type="PhylomeDB" id="D7EKC6"/>
<dbReference type="GO" id="GO:0003964">
    <property type="term" value="F:RNA-directed DNA polymerase activity"/>
    <property type="evidence" value="ECO:0007669"/>
    <property type="project" value="UniProtKB-KW"/>
</dbReference>
<protein>
    <recommendedName>
        <fullName evidence="1">RNA-directed DNA polymerase</fullName>
        <ecNumber evidence="1">2.7.7.49</ecNumber>
    </recommendedName>
</protein>
<feature type="domain" description="Integrase catalytic" evidence="8">
    <location>
        <begin position="335"/>
        <end position="488"/>
    </location>
</feature>
<organism evidence="9 10">
    <name type="scientific">Tribolium castaneum</name>
    <name type="common">Red flour beetle</name>
    <dbReference type="NCBI Taxonomy" id="7070"/>
    <lineage>
        <taxon>Eukaryota</taxon>
        <taxon>Metazoa</taxon>
        <taxon>Ecdysozoa</taxon>
        <taxon>Arthropoda</taxon>
        <taxon>Hexapoda</taxon>
        <taxon>Insecta</taxon>
        <taxon>Pterygota</taxon>
        <taxon>Neoptera</taxon>
        <taxon>Endopterygota</taxon>
        <taxon>Coleoptera</taxon>
        <taxon>Polyphaga</taxon>
        <taxon>Cucujiformia</taxon>
        <taxon>Tenebrionidae</taxon>
        <taxon>Tenebrionidae incertae sedis</taxon>
        <taxon>Tribolium</taxon>
    </lineage>
</organism>
<dbReference type="Pfam" id="PF00665">
    <property type="entry name" value="rve"/>
    <property type="match status" value="1"/>
</dbReference>
<dbReference type="AlphaFoldDB" id="D7EKC6"/>
<accession>D7EKC6</accession>
<dbReference type="PANTHER" id="PTHR37984">
    <property type="entry name" value="PROTEIN CBG26694"/>
    <property type="match status" value="1"/>
</dbReference>
<evidence type="ECO:0000256" key="2">
    <source>
        <dbReference type="ARBA" id="ARBA00022679"/>
    </source>
</evidence>
<dbReference type="GO" id="GO:0016787">
    <property type="term" value="F:hydrolase activity"/>
    <property type="evidence" value="ECO:0007669"/>
    <property type="project" value="UniProtKB-KW"/>
</dbReference>
<reference evidence="9 10" key="2">
    <citation type="journal article" date="2010" name="Nucleic Acids Res.">
        <title>BeetleBase in 2010: revisions to provide comprehensive genomic information for Tribolium castaneum.</title>
        <authorList>
            <person name="Kim H.S."/>
            <person name="Murphy T."/>
            <person name="Xia J."/>
            <person name="Caragea D."/>
            <person name="Park Y."/>
            <person name="Beeman R.W."/>
            <person name="Lorenzen M.D."/>
            <person name="Butcher S."/>
            <person name="Manak J.R."/>
            <person name="Brown S.J."/>
        </authorList>
    </citation>
    <scope>NUCLEOTIDE SEQUENCE [LARGE SCALE GENOMIC DNA]</scope>
    <source>
        <strain evidence="9 10">Georgia GA2</strain>
    </source>
</reference>
<dbReference type="PROSITE" id="PS50994">
    <property type="entry name" value="INTEGRASE"/>
    <property type="match status" value="1"/>
</dbReference>
<keyword evidence="6" id="KW-0378">Hydrolase</keyword>
<sequence>MLQSVAYNKPIAFYSNTLNSAEKNYSTIERELLAIVESTKHFRPYLYGKHFEIETDHKPIVWLFSDPNSRFVKWRLRSEEDIEDYTTKYKKGKENSVADALYKIEINIREKINNEDLDLISIIPQVDDEEILTPNETDELLTQKQMLDNPSSNETQHTSVENPVFTMPISEKLLNHFTNRTVIKTRDLFNISYTRPFKKHHHVITLRKGPVHDLTNAFKEIINPKQLYGIYFAEKEIEPIFRTICSQLFDNILQITKCNILCRDLEKTDQQNGIINDYPRNNHNGITETYNHLKQIVYWPDMKTKINKIINECETCLQSKYERHPYQIPFSGPLLAKKPFEVIHVDTFRFDNNKFITIIDLFSKYTQAYFVEDLLAITILNKLRHYFAHHNYPTKIVCDGGKEFKNNVLQEFCKLFKINLHLTTNYNPSSNSPIERIHSTFLEKLRTLKIENSNESPQNLMISAVLIYNQSIHSTTGFTPFSLLYGPYEIINAHEIDLDKTDKTVYEAYNDKRKSEILPFYEQIYQKQLNRGTKILEKRNKNLKDQIHVNEPAVYVKKQKIRKADPCYEKVNITSISKNKIEGKKEKSKFPANAHPRNIKRLRKTFSLQTNPYVCQPA</sequence>
<dbReference type="InterPro" id="IPR041588">
    <property type="entry name" value="Integrase_H2C2"/>
</dbReference>
<dbReference type="InterPro" id="IPR041373">
    <property type="entry name" value="RT_RNaseH"/>
</dbReference>
<keyword evidence="10" id="KW-1185">Reference proteome</keyword>
<dbReference type="Gene3D" id="1.10.340.70">
    <property type="match status" value="1"/>
</dbReference>
<keyword evidence="4" id="KW-0540">Nuclease</keyword>
<evidence type="ECO:0000259" key="8">
    <source>
        <dbReference type="PROSITE" id="PS50994"/>
    </source>
</evidence>